<dbReference type="PANTHER" id="PTHR43459">
    <property type="entry name" value="ENOYL-COA HYDRATASE"/>
    <property type="match status" value="1"/>
</dbReference>
<dbReference type="AlphaFoldDB" id="A0A6L7GAJ4"/>
<dbReference type="InterPro" id="IPR001753">
    <property type="entry name" value="Enoyl-CoA_hydra/iso"/>
</dbReference>
<gene>
    <name evidence="1" type="ORF">GR170_25730</name>
</gene>
<protein>
    <submittedName>
        <fullName evidence="1">Enoyl-CoA hydratase/isomerase family protein</fullName>
    </submittedName>
</protein>
<keyword evidence="1" id="KW-0413">Isomerase</keyword>
<dbReference type="Gene3D" id="3.90.226.10">
    <property type="entry name" value="2-enoyl-CoA Hydratase, Chain A, domain 1"/>
    <property type="match status" value="1"/>
</dbReference>
<accession>A0A6L7GAJ4</accession>
<dbReference type="SUPFAM" id="SSF52096">
    <property type="entry name" value="ClpP/crotonase"/>
    <property type="match status" value="1"/>
</dbReference>
<name>A0A6L7GAJ4_9RHOB</name>
<dbReference type="Pfam" id="PF00378">
    <property type="entry name" value="ECH_1"/>
    <property type="match status" value="1"/>
</dbReference>
<dbReference type="RefSeq" id="WP_160897333.1">
    <property type="nucleotide sequence ID" value="NZ_WUMU01000061.1"/>
</dbReference>
<dbReference type="EMBL" id="WUMU01000061">
    <property type="protein sequence ID" value="MXN21224.1"/>
    <property type="molecule type" value="Genomic_DNA"/>
</dbReference>
<comment type="caution">
    <text evidence="1">The sequence shown here is derived from an EMBL/GenBank/DDBJ whole genome shotgun (WGS) entry which is preliminary data.</text>
</comment>
<sequence length="279" mass="29590">MVSDYKTLRTRRDGGVSHVTLDSPPVNVLGVQMFADLHDYLTKVREDETLKVIIFDSAVPDFFIAHVDMSLIDQPQAFDALLALAPEGLNIFQALGEMLRHQPQVTIVKLEGQARGGGAEFVAAADMCFAAIGKAGLSQCEALMGIVPGGGGTQYLAQKMTRNRALEVVLGADVIDAETAAAWGWINRALPPEALTEHVERIAKNIANLADGVISAAKSALPAADLASGMLTEHAAWAGLFSRPAAAELIRGGLRLGAQTPGGEAQLETIMRSLKPTVR</sequence>
<keyword evidence="2" id="KW-1185">Reference proteome</keyword>
<dbReference type="Proteomes" id="UP000477911">
    <property type="component" value="Unassembled WGS sequence"/>
</dbReference>
<organism evidence="1 2">
    <name type="scientific">Pseudooceanicola albus</name>
    <dbReference type="NCBI Taxonomy" id="2692189"/>
    <lineage>
        <taxon>Bacteria</taxon>
        <taxon>Pseudomonadati</taxon>
        <taxon>Pseudomonadota</taxon>
        <taxon>Alphaproteobacteria</taxon>
        <taxon>Rhodobacterales</taxon>
        <taxon>Paracoccaceae</taxon>
        <taxon>Pseudooceanicola</taxon>
    </lineage>
</organism>
<reference evidence="1 2" key="1">
    <citation type="submission" date="2019-12" db="EMBL/GenBank/DDBJ databases">
        <authorList>
            <person name="Li M."/>
        </authorList>
    </citation>
    <scope>NUCLEOTIDE SEQUENCE [LARGE SCALE GENOMIC DNA]</scope>
    <source>
        <strain evidence="1 2">GBMRC 2024</strain>
    </source>
</reference>
<evidence type="ECO:0000313" key="2">
    <source>
        <dbReference type="Proteomes" id="UP000477911"/>
    </source>
</evidence>
<dbReference type="GO" id="GO:0016853">
    <property type="term" value="F:isomerase activity"/>
    <property type="evidence" value="ECO:0007669"/>
    <property type="project" value="UniProtKB-KW"/>
</dbReference>
<dbReference type="InterPro" id="IPR029045">
    <property type="entry name" value="ClpP/crotonase-like_dom_sf"/>
</dbReference>
<dbReference type="PANTHER" id="PTHR43459:SF1">
    <property type="entry name" value="EG:BACN32G11.4 PROTEIN"/>
    <property type="match status" value="1"/>
</dbReference>
<evidence type="ECO:0000313" key="1">
    <source>
        <dbReference type="EMBL" id="MXN21224.1"/>
    </source>
</evidence>
<proteinExistence type="predicted"/>
<dbReference type="CDD" id="cd06558">
    <property type="entry name" value="crotonase-like"/>
    <property type="match status" value="1"/>
</dbReference>